<proteinExistence type="predicted"/>
<keyword evidence="1" id="KW-1133">Transmembrane helix</keyword>
<reference evidence="2" key="1">
    <citation type="journal article" date="2012" name="Proc. Natl. Acad. Sci. U.S.A.">
        <title>Antigenic diversity is generated by distinct evolutionary mechanisms in African trypanosome species.</title>
        <authorList>
            <person name="Jackson A.P."/>
            <person name="Berry A."/>
            <person name="Aslett M."/>
            <person name="Allison H.C."/>
            <person name="Burton P."/>
            <person name="Vavrova-Anderson J."/>
            <person name="Brown R."/>
            <person name="Browne H."/>
            <person name="Corton N."/>
            <person name="Hauser H."/>
            <person name="Gamble J."/>
            <person name="Gilderthorp R."/>
            <person name="Marcello L."/>
            <person name="McQuillan J."/>
            <person name="Otto T.D."/>
            <person name="Quail M.A."/>
            <person name="Sanders M.J."/>
            <person name="van Tonder A."/>
            <person name="Ginger M.L."/>
            <person name="Field M.C."/>
            <person name="Barry J.D."/>
            <person name="Hertz-Fowler C."/>
            <person name="Berriman M."/>
        </authorList>
    </citation>
    <scope>NUCLEOTIDE SEQUENCE</scope>
    <source>
        <strain evidence="2">IL3000</strain>
    </source>
</reference>
<keyword evidence="1" id="KW-0472">Membrane</keyword>
<evidence type="ECO:0000256" key="1">
    <source>
        <dbReference type="SAM" id="Phobius"/>
    </source>
</evidence>
<dbReference type="EMBL" id="HE575320">
    <property type="protein sequence ID" value="CCC91394.1"/>
    <property type="molecule type" value="Genomic_DNA"/>
</dbReference>
<gene>
    <name evidence="2" type="ORF">TCIL3000_7_2040</name>
</gene>
<organism evidence="2">
    <name type="scientific">Trypanosoma congolense (strain IL3000)</name>
    <dbReference type="NCBI Taxonomy" id="1068625"/>
    <lineage>
        <taxon>Eukaryota</taxon>
        <taxon>Discoba</taxon>
        <taxon>Euglenozoa</taxon>
        <taxon>Kinetoplastea</taxon>
        <taxon>Metakinetoplastina</taxon>
        <taxon>Trypanosomatida</taxon>
        <taxon>Trypanosomatidae</taxon>
        <taxon>Trypanosoma</taxon>
        <taxon>Nannomonas</taxon>
    </lineage>
</organism>
<sequence length="114" mass="13095">MPGTFLYLLHYTVTTIHYVWSTCVFSSFGSMKKAVYLLLGRRKRCRVFSARYPVAKWDSAGGHRGSLFTFVTGALAGPVYQWLVVDHIYARSGNEHFVLFYVAFPSSEWVWCLL</sequence>
<accession>G0UPT3</accession>
<protein>
    <submittedName>
        <fullName evidence="2">Uncharacterized protein</fullName>
    </submittedName>
</protein>
<evidence type="ECO:0000313" key="2">
    <source>
        <dbReference type="EMBL" id="CCC91394.1"/>
    </source>
</evidence>
<dbReference type="AlphaFoldDB" id="G0UPT3"/>
<name>G0UPT3_TRYCI</name>
<keyword evidence="1" id="KW-0812">Transmembrane</keyword>
<feature type="transmembrane region" description="Helical" evidence="1">
    <location>
        <begin position="18"/>
        <end position="39"/>
    </location>
</feature>